<name>A0A9Y2AJ74_9FIRM</name>
<dbReference type="InterPro" id="IPR036679">
    <property type="entry name" value="FlgN-like_sf"/>
</dbReference>
<proteinExistence type="predicted"/>
<protein>
    <submittedName>
        <fullName evidence="2">Flagellar protein FlgN</fullName>
    </submittedName>
</protein>
<dbReference type="RefSeq" id="WP_147670188.1">
    <property type="nucleotide sequence ID" value="NZ_CP120678.1"/>
</dbReference>
<keyword evidence="3" id="KW-1185">Reference proteome</keyword>
<organism evidence="2 3">
    <name type="scientific">Selenobaculum gibii</name>
    <dbReference type="NCBI Taxonomy" id="3054208"/>
    <lineage>
        <taxon>Bacteria</taxon>
        <taxon>Bacillati</taxon>
        <taxon>Bacillota</taxon>
        <taxon>Negativicutes</taxon>
        <taxon>Selenomonadales</taxon>
        <taxon>Selenomonadaceae</taxon>
        <taxon>Selenobaculum</taxon>
    </lineage>
</organism>
<dbReference type="Proteomes" id="UP001243623">
    <property type="component" value="Chromosome"/>
</dbReference>
<keyword evidence="2" id="KW-0282">Flagellum</keyword>
<reference evidence="2" key="1">
    <citation type="submission" date="2023-03" db="EMBL/GenBank/DDBJ databases">
        <title>Selenobaculum gbiensis gen. nov. sp. nov., a new bacterium isolated from the gut microbiota of IBD patient.</title>
        <authorList>
            <person name="Yeo S."/>
            <person name="Park H."/>
            <person name="Huh C.S."/>
        </authorList>
    </citation>
    <scope>NUCLEOTIDE SEQUENCE</scope>
    <source>
        <strain evidence="2">ICN-92133</strain>
    </source>
</reference>
<dbReference type="EMBL" id="CP120678">
    <property type="protein sequence ID" value="WIW70410.1"/>
    <property type="molecule type" value="Genomic_DNA"/>
</dbReference>
<keyword evidence="1" id="KW-1005">Bacterial flagellum biogenesis</keyword>
<sequence>MWLELREILTKLVEVYQQMLGLSKQKRIALVGVNISEIERITKQEQVLLSVVNHLERDRKKILLKIRKNINEQYANADIITLILQCDDENKASLIESHERLKEIIEKVQTHNKTNTDLTMQALSAVNYQLNVLSQASVAPTYADGGKEVVDRKKRLNFEA</sequence>
<dbReference type="SUPFAM" id="SSF140566">
    <property type="entry name" value="FlgN-like"/>
    <property type="match status" value="1"/>
</dbReference>
<evidence type="ECO:0000313" key="2">
    <source>
        <dbReference type="EMBL" id="WIW70410.1"/>
    </source>
</evidence>
<gene>
    <name evidence="2" type="ORF">P3F81_11015</name>
</gene>
<dbReference type="InterPro" id="IPR007809">
    <property type="entry name" value="FlgN-like"/>
</dbReference>
<dbReference type="GO" id="GO:0044780">
    <property type="term" value="P:bacterial-type flagellum assembly"/>
    <property type="evidence" value="ECO:0007669"/>
    <property type="project" value="InterPro"/>
</dbReference>
<evidence type="ECO:0000256" key="1">
    <source>
        <dbReference type="ARBA" id="ARBA00022795"/>
    </source>
</evidence>
<evidence type="ECO:0000313" key="3">
    <source>
        <dbReference type="Proteomes" id="UP001243623"/>
    </source>
</evidence>
<accession>A0A9Y2AJ74</accession>
<dbReference type="KEGG" id="sgbi:P3F81_11015"/>
<dbReference type="Pfam" id="PF05130">
    <property type="entry name" value="FlgN"/>
    <property type="match status" value="1"/>
</dbReference>
<dbReference type="Gene3D" id="1.20.58.300">
    <property type="entry name" value="FlgN-like"/>
    <property type="match status" value="1"/>
</dbReference>
<keyword evidence="2" id="KW-0966">Cell projection</keyword>
<dbReference type="AlphaFoldDB" id="A0A9Y2AJ74"/>
<keyword evidence="2" id="KW-0969">Cilium</keyword>